<dbReference type="NCBIfam" id="TIGR01129">
    <property type="entry name" value="secD"/>
    <property type="match status" value="1"/>
</dbReference>
<dbReference type="Gene3D" id="3.30.70.3220">
    <property type="match status" value="1"/>
</dbReference>
<feature type="transmembrane region" description="Helical" evidence="9">
    <location>
        <begin position="454"/>
        <end position="475"/>
    </location>
</feature>
<dbReference type="RefSeq" id="WP_116176580.1">
    <property type="nucleotide sequence ID" value="NZ_CP144375.1"/>
</dbReference>
<comment type="subcellular location">
    <subcellularLocation>
        <location evidence="1 9">Cell membrane</location>
        <topology evidence="1 9">Multi-pass membrane protein</topology>
    </subcellularLocation>
</comment>
<dbReference type="PANTHER" id="PTHR30081">
    <property type="entry name" value="PROTEIN-EXPORT MEMBRANE PROTEIN SEC"/>
    <property type="match status" value="1"/>
</dbReference>
<dbReference type="GO" id="GO:0015450">
    <property type="term" value="F:protein-transporting ATPase activity"/>
    <property type="evidence" value="ECO:0007669"/>
    <property type="project" value="InterPro"/>
</dbReference>
<evidence type="ECO:0000256" key="4">
    <source>
        <dbReference type="ARBA" id="ARBA00022692"/>
    </source>
</evidence>
<keyword evidence="4 9" id="KW-0812">Transmembrane</keyword>
<evidence type="ECO:0000256" key="9">
    <source>
        <dbReference type="HAMAP-Rule" id="MF_01463"/>
    </source>
</evidence>
<feature type="domain" description="Protein export membrane protein SecD/SecF C-terminal" evidence="11">
    <location>
        <begin position="379"/>
        <end position="553"/>
    </location>
</feature>
<keyword evidence="5 9" id="KW-0653">Protein transport</keyword>
<keyword evidence="6 9" id="KW-1133">Transmembrane helix</keyword>
<dbReference type="GO" id="GO:0043952">
    <property type="term" value="P:protein transport by the Sec complex"/>
    <property type="evidence" value="ECO:0007669"/>
    <property type="project" value="UniProtKB-UniRule"/>
</dbReference>
<gene>
    <name evidence="9" type="primary">secD</name>
    <name evidence="13" type="ORF">BCF44_108115</name>
</gene>
<feature type="transmembrane region" description="Helical" evidence="9">
    <location>
        <begin position="12"/>
        <end position="30"/>
    </location>
</feature>
<dbReference type="Proteomes" id="UP000256269">
    <property type="component" value="Unassembled WGS sequence"/>
</dbReference>
<dbReference type="AlphaFoldDB" id="A0A3E0HFQ7"/>
<evidence type="ECO:0000256" key="5">
    <source>
        <dbReference type="ARBA" id="ARBA00022927"/>
    </source>
</evidence>
<dbReference type="Gene3D" id="3.30.1360.200">
    <property type="match status" value="1"/>
</dbReference>
<reference evidence="13 14" key="1">
    <citation type="submission" date="2018-08" db="EMBL/GenBank/DDBJ databases">
        <title>Genomic Encyclopedia of Archaeal and Bacterial Type Strains, Phase II (KMG-II): from individual species to whole genera.</title>
        <authorList>
            <person name="Goeker M."/>
        </authorList>
    </citation>
    <scope>NUCLEOTIDE SEQUENCE [LARGE SCALE GENOMIC DNA]</scope>
    <source>
        <strain evidence="13 14">DSM 45791</strain>
    </source>
</reference>
<feature type="compositionally biased region" description="Low complexity" evidence="10">
    <location>
        <begin position="183"/>
        <end position="211"/>
    </location>
</feature>
<feature type="transmembrane region" description="Helical" evidence="9">
    <location>
        <begin position="399"/>
        <end position="417"/>
    </location>
</feature>
<dbReference type="InterPro" id="IPR005791">
    <property type="entry name" value="SecD"/>
</dbReference>
<comment type="caution">
    <text evidence="13">The sequence shown here is derived from an EMBL/GenBank/DDBJ whole genome shotgun (WGS) entry which is preliminary data.</text>
</comment>
<dbReference type="InterPro" id="IPR055344">
    <property type="entry name" value="SecD_SecF_C_bact"/>
</dbReference>
<evidence type="ECO:0000256" key="2">
    <source>
        <dbReference type="ARBA" id="ARBA00022448"/>
    </source>
</evidence>
<dbReference type="InterPro" id="IPR022813">
    <property type="entry name" value="SecD/SecF_arch_bac"/>
</dbReference>
<evidence type="ECO:0000256" key="10">
    <source>
        <dbReference type="SAM" id="MobiDB-lite"/>
    </source>
</evidence>
<protein>
    <recommendedName>
        <fullName evidence="9">Protein translocase subunit SecD</fullName>
    </recommendedName>
</protein>
<dbReference type="InterPro" id="IPR022646">
    <property type="entry name" value="SecD/SecF_CS"/>
</dbReference>
<keyword evidence="2 9" id="KW-0813">Transport</keyword>
<evidence type="ECO:0000256" key="1">
    <source>
        <dbReference type="ARBA" id="ARBA00004651"/>
    </source>
</evidence>
<keyword evidence="8 9" id="KW-0472">Membrane</keyword>
<keyword evidence="3 9" id="KW-1003">Cell membrane</keyword>
<dbReference type="Pfam" id="PF02355">
    <property type="entry name" value="SecD_SecF_C"/>
    <property type="match status" value="1"/>
</dbReference>
<sequence>MAPPAGQIRPVRYLGVFALIVVVLYALVFFTGNGQPTPKLGIDLQGGTRVTLTAISPDGKPPAQDSLTLAKQILSDRVNGNGVTGAEIVQDGANLVITAPGNDGDQLKSVGEPAVLRFRPVLKDPQSGQSMVVPVTPPSSSSGKPSSSNTAKPSGSGTPSSTSNPPATSTSAKPQGMPVPMKAAAQTTTTNPPSSTAASSTTTPAPTTQSSIPGVADPAQVKAIQQAKAVRQNPAVGTDPNALTAALAATDCNAKDPLLGYDDPTKPLVTCDKAHTAKYVLGPSFLDGSQIATAQSGFDQQQAQYIVTLTFKPDGAKTWASYTGAHVQDQAAFTLDGQVQSAPTINQQIIGNTEISGSFTQKSAKDLANALSYGSLPLSFQMSENQTVSATLGLSSMQAGLLAGGIGLLLVIVYCLFYYRALGVLTLLSLVCSGLTVYAVLVLFGRWINYSLDLPGIAGFIIAIGITADSFVVFFERMKDEVREGRTFRSAVPRAWVRARRTILSADGVSFLAAAVLYTLAVGDVRGFAFTTGMSTVIDLFVVFLVTHPLVALASRSKTLSKPSFSGLGAVQQAGVELRAAERAANPAVKEA</sequence>
<comment type="similarity">
    <text evidence="9">Belongs to the SecD/SecF family. SecD subfamily.</text>
</comment>
<dbReference type="GO" id="GO:0065002">
    <property type="term" value="P:intracellular protein transmembrane transport"/>
    <property type="evidence" value="ECO:0007669"/>
    <property type="project" value="UniProtKB-UniRule"/>
</dbReference>
<dbReference type="GO" id="GO:0005886">
    <property type="term" value="C:plasma membrane"/>
    <property type="evidence" value="ECO:0007669"/>
    <property type="project" value="UniProtKB-SubCell"/>
</dbReference>
<evidence type="ECO:0000256" key="3">
    <source>
        <dbReference type="ARBA" id="ARBA00022475"/>
    </source>
</evidence>
<keyword evidence="14" id="KW-1185">Reference proteome</keyword>
<dbReference type="OrthoDB" id="5240379at2"/>
<comment type="subunit">
    <text evidence="9">Forms a complex with SecF. Part of the essential Sec protein translocation apparatus which comprises SecA, SecYEG and auxiliary proteins SecDF. Other proteins may also be involved.</text>
</comment>
<accession>A0A3E0HFQ7</accession>
<feature type="transmembrane region" description="Helical" evidence="9">
    <location>
        <begin position="528"/>
        <end position="554"/>
    </location>
</feature>
<dbReference type="NCBIfam" id="TIGR00916">
    <property type="entry name" value="2A0604s01"/>
    <property type="match status" value="1"/>
</dbReference>
<dbReference type="GO" id="GO:0006605">
    <property type="term" value="P:protein targeting"/>
    <property type="evidence" value="ECO:0007669"/>
    <property type="project" value="UniProtKB-UniRule"/>
</dbReference>
<keyword evidence="7 9" id="KW-0811">Translocation</keyword>
<evidence type="ECO:0000256" key="7">
    <source>
        <dbReference type="ARBA" id="ARBA00023010"/>
    </source>
</evidence>
<proteinExistence type="inferred from homology"/>
<evidence type="ECO:0000313" key="14">
    <source>
        <dbReference type="Proteomes" id="UP000256269"/>
    </source>
</evidence>
<dbReference type="Pfam" id="PF07549">
    <property type="entry name" value="Sec_GG"/>
    <property type="match status" value="1"/>
</dbReference>
<evidence type="ECO:0000256" key="6">
    <source>
        <dbReference type="ARBA" id="ARBA00022989"/>
    </source>
</evidence>
<dbReference type="InterPro" id="IPR054384">
    <property type="entry name" value="SecDF_P1_head"/>
</dbReference>
<dbReference type="SUPFAM" id="SSF82866">
    <property type="entry name" value="Multidrug efflux transporter AcrB transmembrane domain"/>
    <property type="match status" value="1"/>
</dbReference>
<feature type="transmembrane region" description="Helical" evidence="9">
    <location>
        <begin position="424"/>
        <end position="448"/>
    </location>
</feature>
<evidence type="ECO:0000259" key="11">
    <source>
        <dbReference type="Pfam" id="PF02355"/>
    </source>
</evidence>
<feature type="domain" description="SecDF P1 head subdomain" evidence="12">
    <location>
        <begin position="276"/>
        <end position="377"/>
    </location>
</feature>
<dbReference type="InterPro" id="IPR048634">
    <property type="entry name" value="SecD_SecF_C"/>
</dbReference>
<feature type="compositionally biased region" description="Low complexity" evidence="10">
    <location>
        <begin position="130"/>
        <end position="174"/>
    </location>
</feature>
<evidence type="ECO:0000256" key="8">
    <source>
        <dbReference type="ARBA" id="ARBA00023136"/>
    </source>
</evidence>
<dbReference type="HAMAP" id="MF_01463_B">
    <property type="entry name" value="SecD_B"/>
    <property type="match status" value="1"/>
</dbReference>
<dbReference type="Pfam" id="PF22599">
    <property type="entry name" value="SecDF_P1_head"/>
    <property type="match status" value="1"/>
</dbReference>
<organism evidence="13 14">
    <name type="scientific">Kutzneria buriramensis</name>
    <dbReference type="NCBI Taxonomy" id="1045776"/>
    <lineage>
        <taxon>Bacteria</taxon>
        <taxon>Bacillati</taxon>
        <taxon>Actinomycetota</taxon>
        <taxon>Actinomycetes</taxon>
        <taxon>Pseudonocardiales</taxon>
        <taxon>Pseudonocardiaceae</taxon>
        <taxon>Kutzneria</taxon>
    </lineage>
</organism>
<dbReference type="EMBL" id="QUNO01000008">
    <property type="protein sequence ID" value="REH44635.1"/>
    <property type="molecule type" value="Genomic_DNA"/>
</dbReference>
<dbReference type="PANTHER" id="PTHR30081:SF1">
    <property type="entry name" value="PROTEIN TRANSLOCASE SUBUNIT SECD"/>
    <property type="match status" value="1"/>
</dbReference>
<evidence type="ECO:0000313" key="13">
    <source>
        <dbReference type="EMBL" id="REH44635.1"/>
    </source>
</evidence>
<evidence type="ECO:0000259" key="12">
    <source>
        <dbReference type="Pfam" id="PF22599"/>
    </source>
</evidence>
<feature type="transmembrane region" description="Helical" evidence="9">
    <location>
        <begin position="503"/>
        <end position="522"/>
    </location>
</feature>
<name>A0A3E0HFQ7_9PSEU</name>
<feature type="region of interest" description="Disordered" evidence="10">
    <location>
        <begin position="119"/>
        <end position="215"/>
    </location>
</feature>
<comment type="function">
    <text evidence="9">Part of the Sec protein translocase complex. Interacts with the SecYEG preprotein conducting channel. SecDF uses the proton motive force (PMF) to complete protein translocation after the ATP-dependent function of SecA.</text>
</comment>